<sequence>MPSTIHFDLRKNQMTDVTVNLWDDRTGQQAASNAPINVAERIGVDIVANSDSTGSSH</sequence>
<gene>
    <name evidence="1" type="ORF">HDG41_007546</name>
</gene>
<dbReference type="EMBL" id="JACHDE010000034">
    <property type="protein sequence ID" value="MBB5405450.1"/>
    <property type="molecule type" value="Genomic_DNA"/>
</dbReference>
<dbReference type="RefSeq" id="WP_184228814.1">
    <property type="nucleotide sequence ID" value="NZ_JACHDE010000034.1"/>
</dbReference>
<name>A0A7W8P7R3_9BURK</name>
<dbReference type="AlphaFoldDB" id="A0A7W8P7R3"/>
<protein>
    <submittedName>
        <fullName evidence="1">Uncharacterized protein</fullName>
    </submittedName>
</protein>
<dbReference type="Proteomes" id="UP000592820">
    <property type="component" value="Unassembled WGS sequence"/>
</dbReference>
<comment type="caution">
    <text evidence="1">The sequence shown here is derived from an EMBL/GenBank/DDBJ whole genome shotgun (WGS) entry which is preliminary data.</text>
</comment>
<organism evidence="1 2">
    <name type="scientific">Paraburkholderia youngii</name>
    <dbReference type="NCBI Taxonomy" id="2782701"/>
    <lineage>
        <taxon>Bacteria</taxon>
        <taxon>Pseudomonadati</taxon>
        <taxon>Pseudomonadota</taxon>
        <taxon>Betaproteobacteria</taxon>
        <taxon>Burkholderiales</taxon>
        <taxon>Burkholderiaceae</taxon>
        <taxon>Paraburkholderia</taxon>
    </lineage>
</organism>
<reference evidence="1 2" key="1">
    <citation type="submission" date="2020-08" db="EMBL/GenBank/DDBJ databases">
        <title>Genomic Encyclopedia of Type Strains, Phase IV (KMG-V): Genome sequencing to study the core and pangenomes of soil and plant-associated prokaryotes.</title>
        <authorList>
            <person name="Whitman W."/>
        </authorList>
    </citation>
    <scope>NUCLEOTIDE SEQUENCE [LARGE SCALE GENOMIC DNA]</scope>
    <source>
        <strain evidence="1 2">JPY162</strain>
    </source>
</reference>
<accession>A0A7W8P7R3</accession>
<proteinExistence type="predicted"/>
<evidence type="ECO:0000313" key="2">
    <source>
        <dbReference type="Proteomes" id="UP000592820"/>
    </source>
</evidence>
<evidence type="ECO:0000313" key="1">
    <source>
        <dbReference type="EMBL" id="MBB5405450.1"/>
    </source>
</evidence>